<keyword evidence="1" id="KW-1133">Transmembrane helix</keyword>
<accession>A0A1I4XBH8</accession>
<keyword evidence="1" id="KW-0812">Transmembrane</keyword>
<dbReference type="EMBL" id="FOVE01000005">
    <property type="protein sequence ID" value="SFN22853.1"/>
    <property type="molecule type" value="Genomic_DNA"/>
</dbReference>
<dbReference type="Proteomes" id="UP000242869">
    <property type="component" value="Unassembled WGS sequence"/>
</dbReference>
<keyword evidence="1" id="KW-0472">Membrane</keyword>
<keyword evidence="3" id="KW-1185">Reference proteome</keyword>
<gene>
    <name evidence="2" type="ORF">SAMN05660284_00928</name>
</gene>
<sequence>MTRYKRTDEARKRHIDTMQDEVLEKVSAVIESFREKPAKGERSHDPERVIRKIRRHSIDISSRSPMNWLFFALIGAGFLLMLAGWIRYF</sequence>
<organism evidence="2 3">
    <name type="scientific">Formivibrio citricus</name>
    <dbReference type="NCBI Taxonomy" id="83765"/>
    <lineage>
        <taxon>Bacteria</taxon>
        <taxon>Pseudomonadati</taxon>
        <taxon>Pseudomonadota</taxon>
        <taxon>Betaproteobacteria</taxon>
        <taxon>Neisseriales</taxon>
        <taxon>Chitinibacteraceae</taxon>
        <taxon>Formivibrio</taxon>
    </lineage>
</organism>
<evidence type="ECO:0000313" key="2">
    <source>
        <dbReference type="EMBL" id="SFN22853.1"/>
    </source>
</evidence>
<evidence type="ECO:0000313" key="3">
    <source>
        <dbReference type="Proteomes" id="UP000242869"/>
    </source>
</evidence>
<reference evidence="3" key="1">
    <citation type="submission" date="2016-10" db="EMBL/GenBank/DDBJ databases">
        <authorList>
            <person name="Varghese N."/>
            <person name="Submissions S."/>
        </authorList>
    </citation>
    <scope>NUCLEOTIDE SEQUENCE [LARGE SCALE GENOMIC DNA]</scope>
    <source>
        <strain evidence="3">DSM 6150</strain>
    </source>
</reference>
<evidence type="ECO:0000256" key="1">
    <source>
        <dbReference type="SAM" id="Phobius"/>
    </source>
</evidence>
<protein>
    <submittedName>
        <fullName evidence="2">Uncharacterized protein</fullName>
    </submittedName>
</protein>
<name>A0A1I4XBH8_9NEIS</name>
<dbReference type="AlphaFoldDB" id="A0A1I4XBH8"/>
<proteinExistence type="predicted"/>
<feature type="transmembrane region" description="Helical" evidence="1">
    <location>
        <begin position="68"/>
        <end position="88"/>
    </location>
</feature>